<dbReference type="SMART" id="SM00028">
    <property type="entry name" value="TPR"/>
    <property type="match status" value="3"/>
</dbReference>
<dbReference type="Pfam" id="PF13424">
    <property type="entry name" value="TPR_12"/>
    <property type="match status" value="1"/>
</dbReference>
<dbReference type="Gene3D" id="1.25.40.10">
    <property type="entry name" value="Tetratricopeptide repeat domain"/>
    <property type="match status" value="1"/>
</dbReference>
<dbReference type="CDD" id="cd01949">
    <property type="entry name" value="GGDEF"/>
    <property type="match status" value="1"/>
</dbReference>
<dbReference type="GO" id="GO:1902201">
    <property type="term" value="P:negative regulation of bacterial-type flagellum-dependent cell motility"/>
    <property type="evidence" value="ECO:0007669"/>
    <property type="project" value="TreeGrafter"/>
</dbReference>
<dbReference type="GO" id="GO:0005886">
    <property type="term" value="C:plasma membrane"/>
    <property type="evidence" value="ECO:0007669"/>
    <property type="project" value="UniProtKB-SubCell"/>
</dbReference>
<evidence type="ECO:0000259" key="7">
    <source>
        <dbReference type="PROSITE" id="PS50887"/>
    </source>
</evidence>
<evidence type="ECO:0000313" key="8">
    <source>
        <dbReference type="EMBL" id="TDQ49643.1"/>
    </source>
</evidence>
<gene>
    <name evidence="8" type="ORF">EV696_1039</name>
</gene>
<dbReference type="InterPro" id="IPR043128">
    <property type="entry name" value="Rev_trsase/Diguanyl_cyclase"/>
</dbReference>
<proteinExistence type="predicted"/>
<evidence type="ECO:0000256" key="5">
    <source>
        <dbReference type="SAM" id="Phobius"/>
    </source>
</evidence>
<evidence type="ECO:0000256" key="6">
    <source>
        <dbReference type="SAM" id="SignalP"/>
    </source>
</evidence>
<organism evidence="8 9">
    <name type="scientific">Permianibacter aggregans</name>
    <dbReference type="NCBI Taxonomy" id="1510150"/>
    <lineage>
        <taxon>Bacteria</taxon>
        <taxon>Pseudomonadati</taxon>
        <taxon>Pseudomonadota</taxon>
        <taxon>Gammaproteobacteria</taxon>
        <taxon>Pseudomonadales</taxon>
        <taxon>Pseudomonadaceae</taxon>
        <taxon>Permianibacter</taxon>
    </lineage>
</organism>
<comment type="caution">
    <text evidence="8">The sequence shown here is derived from an EMBL/GenBank/DDBJ whole genome shotgun (WGS) entry which is preliminary data.</text>
</comment>
<evidence type="ECO:0000256" key="1">
    <source>
        <dbReference type="ARBA" id="ARBA00001946"/>
    </source>
</evidence>
<dbReference type="Pfam" id="PF00990">
    <property type="entry name" value="GGDEF"/>
    <property type="match status" value="1"/>
</dbReference>
<dbReference type="OrthoDB" id="9812260at2"/>
<comment type="catalytic activity">
    <reaction evidence="4">
        <text>2 GTP = 3',3'-c-di-GMP + 2 diphosphate</text>
        <dbReference type="Rhea" id="RHEA:24898"/>
        <dbReference type="ChEBI" id="CHEBI:33019"/>
        <dbReference type="ChEBI" id="CHEBI:37565"/>
        <dbReference type="ChEBI" id="CHEBI:58805"/>
        <dbReference type="EC" id="2.7.7.65"/>
    </reaction>
</comment>
<keyword evidence="6" id="KW-0732">Signal</keyword>
<dbReference type="InterPro" id="IPR019734">
    <property type="entry name" value="TPR_rpt"/>
</dbReference>
<keyword evidence="5" id="KW-0472">Membrane</keyword>
<dbReference type="NCBIfam" id="TIGR00254">
    <property type="entry name" value="GGDEF"/>
    <property type="match status" value="1"/>
</dbReference>
<dbReference type="Proteomes" id="UP000295375">
    <property type="component" value="Unassembled WGS sequence"/>
</dbReference>
<accession>A0A4R6UV16</accession>
<dbReference type="InterPro" id="IPR029787">
    <property type="entry name" value="Nucleotide_cyclase"/>
</dbReference>
<name>A0A4R6UV16_9GAMM</name>
<dbReference type="InterPro" id="IPR011990">
    <property type="entry name" value="TPR-like_helical_dom_sf"/>
</dbReference>
<dbReference type="GO" id="GO:0052621">
    <property type="term" value="F:diguanylate cyclase activity"/>
    <property type="evidence" value="ECO:0007669"/>
    <property type="project" value="UniProtKB-EC"/>
</dbReference>
<comment type="subcellular location">
    <subcellularLocation>
        <location evidence="2">Cell inner membrane</location>
    </subcellularLocation>
</comment>
<dbReference type="InterPro" id="IPR050469">
    <property type="entry name" value="Diguanylate_Cyclase"/>
</dbReference>
<dbReference type="RefSeq" id="WP_133588135.1">
    <property type="nucleotide sequence ID" value="NZ_CP037953.1"/>
</dbReference>
<feature type="signal peptide" evidence="6">
    <location>
        <begin position="1"/>
        <end position="18"/>
    </location>
</feature>
<evidence type="ECO:0000256" key="2">
    <source>
        <dbReference type="ARBA" id="ARBA00004533"/>
    </source>
</evidence>
<keyword evidence="9" id="KW-1185">Reference proteome</keyword>
<comment type="cofactor">
    <cofactor evidence="1">
        <name>Mg(2+)</name>
        <dbReference type="ChEBI" id="CHEBI:18420"/>
    </cofactor>
</comment>
<evidence type="ECO:0000256" key="4">
    <source>
        <dbReference type="ARBA" id="ARBA00034247"/>
    </source>
</evidence>
<keyword evidence="5" id="KW-1133">Transmembrane helix</keyword>
<feature type="transmembrane region" description="Helical" evidence="5">
    <location>
        <begin position="413"/>
        <end position="432"/>
    </location>
</feature>
<evidence type="ECO:0000313" key="9">
    <source>
        <dbReference type="Proteomes" id="UP000295375"/>
    </source>
</evidence>
<dbReference type="EC" id="2.7.7.65" evidence="3"/>
<dbReference type="Gene3D" id="3.30.70.270">
    <property type="match status" value="1"/>
</dbReference>
<protein>
    <recommendedName>
        <fullName evidence="3">diguanylate cyclase</fullName>
        <ecNumber evidence="3">2.7.7.65</ecNumber>
    </recommendedName>
</protein>
<dbReference type="SUPFAM" id="SSF55073">
    <property type="entry name" value="Nucleotide cyclase"/>
    <property type="match status" value="1"/>
</dbReference>
<evidence type="ECO:0000256" key="3">
    <source>
        <dbReference type="ARBA" id="ARBA00012528"/>
    </source>
</evidence>
<dbReference type="AlphaFoldDB" id="A0A4R6UV16"/>
<dbReference type="EMBL" id="SNYM01000003">
    <property type="protein sequence ID" value="TDQ49643.1"/>
    <property type="molecule type" value="Genomic_DNA"/>
</dbReference>
<dbReference type="SMART" id="SM00267">
    <property type="entry name" value="GGDEF"/>
    <property type="match status" value="1"/>
</dbReference>
<dbReference type="GO" id="GO:0043709">
    <property type="term" value="P:cell adhesion involved in single-species biofilm formation"/>
    <property type="evidence" value="ECO:0007669"/>
    <property type="project" value="TreeGrafter"/>
</dbReference>
<sequence length="630" mass="72323">MKNWFALALLLCAGVAAALPRETEQRLQQLLVDNPAELLAQLPKPEQRLTRLELAEYGLFESEAMQLLARGEEGYQAATRSLQHLQDRRSPLAVRLMLSQTLNLDHLGRQEHAFKILDELQNDPSVLRSEALRREYRFARAVLLTSIDRSADALELLLPLQEQSNSDSMRPSSSDIANAIGNAYANSGNLNNALRYYLDAHTLAQSEQARMLQNIAAYNLGITYWDMRDPRLAKRFFEESLELSLMLDDQQGIAYLQQVLAEVAISEQQFVEAKQYLVAAAEGFQRSQNPFMANRVIVTRAELAMAQQQFAQAHQLLDQAEAEADKLNKPRLLEDVYLLRAEVFAEQGQFEQALQSHQQYHRSVMGALSTDQRLRTDELRIKFETERKDRENHILQQQTELQQALLTKQRQTMALVLTVTLLLMTWVAFLIYHAHKNKKLRQHLDQLAYTDELTGMANRRHILDLLHKERERVHRYHRPSAIALIDIDHFKLINDVHGHVQGDAVLKHFTGLCANVLRSTDTIGRFGGEEFLLILPETTLHDAQVLLERLRQTVQHHQFPDLPADFQVTISIGVTALDLLDITPEESLKRADDAVYEAKRNGRNRIIVQSREQALLRIEQEREKRSFELL</sequence>
<dbReference type="PANTHER" id="PTHR45138">
    <property type="entry name" value="REGULATORY COMPONENTS OF SENSORY TRANSDUCTION SYSTEM"/>
    <property type="match status" value="1"/>
</dbReference>
<dbReference type="InterPro" id="IPR000160">
    <property type="entry name" value="GGDEF_dom"/>
</dbReference>
<dbReference type="PANTHER" id="PTHR45138:SF9">
    <property type="entry name" value="DIGUANYLATE CYCLASE DGCM-RELATED"/>
    <property type="match status" value="1"/>
</dbReference>
<dbReference type="SUPFAM" id="SSF48452">
    <property type="entry name" value="TPR-like"/>
    <property type="match status" value="1"/>
</dbReference>
<feature type="domain" description="GGDEF" evidence="7">
    <location>
        <begin position="478"/>
        <end position="611"/>
    </location>
</feature>
<reference evidence="8 9" key="1">
    <citation type="submission" date="2019-03" db="EMBL/GenBank/DDBJ databases">
        <title>Genomic Encyclopedia of Type Strains, Phase IV (KMG-IV): sequencing the most valuable type-strain genomes for metagenomic binning, comparative biology and taxonomic classification.</title>
        <authorList>
            <person name="Goeker M."/>
        </authorList>
    </citation>
    <scope>NUCLEOTIDE SEQUENCE [LARGE SCALE GENOMIC DNA]</scope>
    <source>
        <strain evidence="8 9">DSM 103792</strain>
    </source>
</reference>
<keyword evidence="5" id="KW-0812">Transmembrane</keyword>
<dbReference type="PROSITE" id="PS50887">
    <property type="entry name" value="GGDEF"/>
    <property type="match status" value="1"/>
</dbReference>
<dbReference type="FunFam" id="3.30.70.270:FF:000001">
    <property type="entry name" value="Diguanylate cyclase domain protein"/>
    <property type="match status" value="1"/>
</dbReference>
<feature type="chain" id="PRO_5020341144" description="diguanylate cyclase" evidence="6">
    <location>
        <begin position="19"/>
        <end position="630"/>
    </location>
</feature>